<accession>A0AAU9YZX6</accession>
<dbReference type="Pfam" id="PF15483">
    <property type="entry name" value="DUF4641"/>
    <property type="match status" value="1"/>
</dbReference>
<dbReference type="PANTHER" id="PTHR31866">
    <property type="entry name" value="GENE 4779-RELATED"/>
    <property type="match status" value="1"/>
</dbReference>
<keyword evidence="3" id="KW-1185">Reference proteome</keyword>
<dbReference type="EMBL" id="CALSGD010000939">
    <property type="protein sequence ID" value="CAH6780334.1"/>
    <property type="molecule type" value="Genomic_DNA"/>
</dbReference>
<feature type="compositionally biased region" description="Polar residues" evidence="1">
    <location>
        <begin position="119"/>
        <end position="128"/>
    </location>
</feature>
<dbReference type="PANTHER" id="PTHR31866:SF6">
    <property type="entry name" value="GENE 3858-RELATED"/>
    <property type="match status" value="1"/>
</dbReference>
<feature type="compositionally biased region" description="Polar residues" evidence="1">
    <location>
        <begin position="339"/>
        <end position="354"/>
    </location>
</feature>
<comment type="caution">
    <text evidence="2">The sequence shown here is derived from an EMBL/GenBank/DDBJ whole genome shotgun (WGS) entry which is preliminary data.</text>
</comment>
<name>A0AAU9YZX6_PHORO</name>
<feature type="compositionally biased region" description="Acidic residues" evidence="1">
    <location>
        <begin position="1"/>
        <end position="10"/>
    </location>
</feature>
<sequence length="533" mass="58019">MSSNEEEAVEEVGLNPEDREATDVYVDIPCSTQDLDLDPYVGSSQSSPSENEVETEDNSEFDSGSKLQALFQHHGNQPVSSASDKGDVMDGLPLVNDKNKEMVQQPTDRMIQGARGHSFSKSCITQQPDPWADAEADHSRKGRLGKKLVDVKRASMAPLHHRGPKGGRACRAKKKKKSTKSKKTVPEDIPDPSPDPDPDPDSASDEDKEMQVMRVTICFKNGEQIISGNAMDPGDKNKKKNVQPRVNFHQMTLQMSAPKGHMLGTGKSAASCSNRKATVFRGKEQSRPRYPGVAAGGVWKGGSKKKLAQEKKTLQDIPRVTGRRPAPLWGQRPKAAPVETSTLPPITSVPTLESSKKYSTTSLEAIEPAHGTSRKRAVVKNTRGALPAARVDRGPVCKDAMKNLTAMTQTPDSYKMKEIPHAQLPTHRAEQPCTCLHRGEMTSGDHNFRAPHVPGNSQLVALSHRGTSPKAPAPAPDGDQDPSMVALLPVGEKHHQAPGTLGCQQCPLLEKEAHRLRKQLAILRALNEKFQGL</sequence>
<gene>
    <name evidence="2" type="primary">AL805980.1</name>
    <name evidence="2" type="ORF">PHOROB_LOCUS3722</name>
</gene>
<feature type="compositionally biased region" description="Acidic residues" evidence="1">
    <location>
        <begin position="188"/>
        <end position="208"/>
    </location>
</feature>
<dbReference type="Proteomes" id="UP001152836">
    <property type="component" value="Unassembled WGS sequence"/>
</dbReference>
<dbReference type="AlphaFoldDB" id="A0AAU9YZX6"/>
<feature type="compositionally biased region" description="Acidic residues" evidence="1">
    <location>
        <begin position="51"/>
        <end position="60"/>
    </location>
</feature>
<feature type="region of interest" description="Disordered" evidence="1">
    <location>
        <begin position="464"/>
        <end position="483"/>
    </location>
</feature>
<feature type="compositionally biased region" description="Basic residues" evidence="1">
    <location>
        <begin position="159"/>
        <end position="183"/>
    </location>
</feature>
<dbReference type="InterPro" id="IPR027822">
    <property type="entry name" value="DUF4641"/>
</dbReference>
<feature type="compositionally biased region" description="Polar residues" evidence="1">
    <location>
        <begin position="74"/>
        <end position="83"/>
    </location>
</feature>
<reference evidence="2" key="1">
    <citation type="submission" date="2022-06" db="EMBL/GenBank/DDBJ databases">
        <authorList>
            <person name="Andreotti S."/>
            <person name="Wyler E."/>
        </authorList>
    </citation>
    <scope>NUCLEOTIDE SEQUENCE</scope>
</reference>
<feature type="region of interest" description="Disordered" evidence="1">
    <location>
        <begin position="114"/>
        <end position="211"/>
    </location>
</feature>
<organism evidence="2 3">
    <name type="scientific">Phodopus roborovskii</name>
    <name type="common">Roborovski's desert hamster</name>
    <name type="synonym">Cricetulus roborovskii</name>
    <dbReference type="NCBI Taxonomy" id="109678"/>
    <lineage>
        <taxon>Eukaryota</taxon>
        <taxon>Metazoa</taxon>
        <taxon>Chordata</taxon>
        <taxon>Craniata</taxon>
        <taxon>Vertebrata</taxon>
        <taxon>Euteleostomi</taxon>
        <taxon>Mammalia</taxon>
        <taxon>Eutheria</taxon>
        <taxon>Euarchontoglires</taxon>
        <taxon>Glires</taxon>
        <taxon>Rodentia</taxon>
        <taxon>Myomorpha</taxon>
        <taxon>Muroidea</taxon>
        <taxon>Cricetidae</taxon>
        <taxon>Cricetinae</taxon>
        <taxon>Phodopus</taxon>
    </lineage>
</organism>
<evidence type="ECO:0000256" key="1">
    <source>
        <dbReference type="SAM" id="MobiDB-lite"/>
    </source>
</evidence>
<proteinExistence type="predicted"/>
<feature type="region of interest" description="Disordered" evidence="1">
    <location>
        <begin position="1"/>
        <end position="93"/>
    </location>
</feature>
<feature type="region of interest" description="Disordered" evidence="1">
    <location>
        <begin position="279"/>
        <end position="354"/>
    </location>
</feature>
<protein>
    <submittedName>
        <fullName evidence="2">AL805980.1 protein</fullName>
    </submittedName>
</protein>
<evidence type="ECO:0000313" key="3">
    <source>
        <dbReference type="Proteomes" id="UP001152836"/>
    </source>
</evidence>
<evidence type="ECO:0000313" key="2">
    <source>
        <dbReference type="EMBL" id="CAH6780334.1"/>
    </source>
</evidence>